<reference evidence="7 8" key="1">
    <citation type="journal article" date="2023" name="Sci. Data">
        <title>Genome assembly of the Korean intertidal mud-creeper Batillaria attramentaria.</title>
        <authorList>
            <person name="Patra A.K."/>
            <person name="Ho P.T."/>
            <person name="Jun S."/>
            <person name="Lee S.J."/>
            <person name="Kim Y."/>
            <person name="Won Y.J."/>
        </authorList>
    </citation>
    <scope>NUCLEOTIDE SEQUENCE [LARGE SCALE GENOMIC DNA]</scope>
    <source>
        <strain evidence="7">Wonlab-2016</strain>
    </source>
</reference>
<keyword evidence="2" id="KW-0677">Repeat</keyword>
<feature type="domain" description="ACB" evidence="6">
    <location>
        <begin position="14"/>
        <end position="99"/>
    </location>
</feature>
<evidence type="ECO:0000256" key="3">
    <source>
        <dbReference type="ARBA" id="ARBA00023043"/>
    </source>
</evidence>
<comment type="caution">
    <text evidence="7">The sequence shown here is derived from an EMBL/GenBank/DDBJ whole genome shotgun (WGS) entry which is preliminary data.</text>
</comment>
<gene>
    <name evidence="7" type="ORF">BaRGS_00031387</name>
</gene>
<dbReference type="Proteomes" id="UP001519460">
    <property type="component" value="Unassembled WGS sequence"/>
</dbReference>
<dbReference type="PANTHER" id="PTHR24119:SF0">
    <property type="entry name" value="ACYL-COA-BINDING DOMAIN-CONTAINING PROTEIN 6"/>
    <property type="match status" value="1"/>
</dbReference>
<dbReference type="Pfam" id="PF00887">
    <property type="entry name" value="ACBP"/>
    <property type="match status" value="1"/>
</dbReference>
<evidence type="ECO:0000256" key="5">
    <source>
        <dbReference type="PROSITE-ProRule" id="PRU00023"/>
    </source>
</evidence>
<dbReference type="Gene3D" id="1.25.40.20">
    <property type="entry name" value="Ankyrin repeat-containing domain"/>
    <property type="match status" value="1"/>
</dbReference>
<organism evidence="7 8">
    <name type="scientific">Batillaria attramentaria</name>
    <dbReference type="NCBI Taxonomy" id="370345"/>
    <lineage>
        <taxon>Eukaryota</taxon>
        <taxon>Metazoa</taxon>
        <taxon>Spiralia</taxon>
        <taxon>Lophotrochozoa</taxon>
        <taxon>Mollusca</taxon>
        <taxon>Gastropoda</taxon>
        <taxon>Caenogastropoda</taxon>
        <taxon>Sorbeoconcha</taxon>
        <taxon>Cerithioidea</taxon>
        <taxon>Batillariidae</taxon>
        <taxon>Batillaria</taxon>
    </lineage>
</organism>
<dbReference type="PROSITE" id="PS50088">
    <property type="entry name" value="ANK_REPEAT"/>
    <property type="match status" value="2"/>
</dbReference>
<dbReference type="InterPro" id="IPR035984">
    <property type="entry name" value="Acyl-CoA-binding_sf"/>
</dbReference>
<dbReference type="PROSITE" id="PS50297">
    <property type="entry name" value="ANK_REP_REGION"/>
    <property type="match status" value="2"/>
</dbReference>
<evidence type="ECO:0000256" key="4">
    <source>
        <dbReference type="ARBA" id="ARBA00023121"/>
    </source>
</evidence>
<dbReference type="SMART" id="SM00248">
    <property type="entry name" value="ANK"/>
    <property type="match status" value="3"/>
</dbReference>
<keyword evidence="4" id="KW-0446">Lipid-binding</keyword>
<protein>
    <recommendedName>
        <fullName evidence="1">Acyl-CoA-binding domain-containing protein 6</fullName>
    </recommendedName>
</protein>
<dbReference type="Gene3D" id="1.20.80.10">
    <property type="match status" value="1"/>
</dbReference>
<accession>A0ABD0JRV8</accession>
<feature type="repeat" description="ANK" evidence="5">
    <location>
        <begin position="171"/>
        <end position="203"/>
    </location>
</feature>
<dbReference type="SUPFAM" id="SSF47027">
    <property type="entry name" value="Acyl-CoA binding protein"/>
    <property type="match status" value="1"/>
</dbReference>
<dbReference type="SUPFAM" id="SSF48403">
    <property type="entry name" value="Ankyrin repeat"/>
    <property type="match status" value="1"/>
</dbReference>
<dbReference type="EMBL" id="JACVVK020000352">
    <property type="protein sequence ID" value="KAK7477369.1"/>
    <property type="molecule type" value="Genomic_DNA"/>
</dbReference>
<evidence type="ECO:0000313" key="7">
    <source>
        <dbReference type="EMBL" id="KAK7477369.1"/>
    </source>
</evidence>
<feature type="repeat" description="ANK" evidence="5">
    <location>
        <begin position="204"/>
        <end position="236"/>
    </location>
</feature>
<dbReference type="InterPro" id="IPR000582">
    <property type="entry name" value="Acyl-CoA-binding_protein"/>
</dbReference>
<sequence length="260" mass="28834">MDDEADEFDSEESLESVFKSAANYVRQIGSKLDADKLLYFYARFKQANEGTCATAKPGFFDFQGKQKWDAWKKLGDMSKKEAMLEYVSLLTNIEPEWQDKMQSGAEGGDSQGQRESLKNVMGVSVSTMVCPDEQLTDQQKTIFHWCQEGNMDKVKAMLTSEGHQINEKDSQGMGLLHWASDRGLVDMVTMLLDSGADINLQDSDGQTALHYAVSCEHRNVVETLMARHADVTVTDSDGSTALDLASDDMKELLQSESGVG</sequence>
<dbReference type="InterPro" id="IPR036770">
    <property type="entry name" value="Ankyrin_rpt-contain_sf"/>
</dbReference>
<evidence type="ECO:0000256" key="2">
    <source>
        <dbReference type="ARBA" id="ARBA00022737"/>
    </source>
</evidence>
<dbReference type="PANTHER" id="PTHR24119">
    <property type="entry name" value="ACYL-COA-BINDING DOMAIN-CONTAINING PROTEIN 6"/>
    <property type="match status" value="1"/>
</dbReference>
<dbReference type="InterPro" id="IPR014352">
    <property type="entry name" value="FERM/acyl-CoA-bd_prot_sf"/>
</dbReference>
<name>A0ABD0JRV8_9CAEN</name>
<evidence type="ECO:0000313" key="8">
    <source>
        <dbReference type="Proteomes" id="UP001519460"/>
    </source>
</evidence>
<dbReference type="Pfam" id="PF12796">
    <property type="entry name" value="Ank_2"/>
    <property type="match status" value="1"/>
</dbReference>
<dbReference type="GO" id="GO:0008289">
    <property type="term" value="F:lipid binding"/>
    <property type="evidence" value="ECO:0007669"/>
    <property type="project" value="UniProtKB-KW"/>
</dbReference>
<evidence type="ECO:0000256" key="1">
    <source>
        <dbReference type="ARBA" id="ARBA00018419"/>
    </source>
</evidence>
<evidence type="ECO:0000259" key="6">
    <source>
        <dbReference type="PROSITE" id="PS51228"/>
    </source>
</evidence>
<dbReference type="PRINTS" id="PR00689">
    <property type="entry name" value="ACOABINDINGP"/>
</dbReference>
<proteinExistence type="predicted"/>
<keyword evidence="8" id="KW-1185">Reference proteome</keyword>
<keyword evidence="3 5" id="KW-0040">ANK repeat</keyword>
<dbReference type="InterPro" id="IPR002110">
    <property type="entry name" value="Ankyrin_rpt"/>
</dbReference>
<dbReference type="PROSITE" id="PS51228">
    <property type="entry name" value="ACB_2"/>
    <property type="match status" value="1"/>
</dbReference>
<dbReference type="AlphaFoldDB" id="A0ABD0JRV8"/>